<evidence type="ECO:0000313" key="5">
    <source>
        <dbReference type="EMBL" id="KKM93366.1"/>
    </source>
</evidence>
<comment type="subcellular location">
    <subcellularLocation>
        <location evidence="1">Periplasm</location>
    </subcellularLocation>
</comment>
<dbReference type="CDD" id="cd11614">
    <property type="entry name" value="SAF_CpaB_FlgA_like"/>
    <property type="match status" value="1"/>
</dbReference>
<protein>
    <recommendedName>
        <fullName evidence="4">SAF domain-containing protein</fullName>
    </recommendedName>
</protein>
<dbReference type="InterPro" id="IPR041231">
    <property type="entry name" value="FlgA_N"/>
</dbReference>
<dbReference type="Gene3D" id="3.90.1210.10">
    <property type="entry name" value="Antifreeze-like/N-acetylneuraminic acid synthase C-terminal domain"/>
    <property type="match status" value="1"/>
</dbReference>
<organism evidence="5">
    <name type="scientific">marine sediment metagenome</name>
    <dbReference type="NCBI Taxonomy" id="412755"/>
    <lineage>
        <taxon>unclassified sequences</taxon>
        <taxon>metagenomes</taxon>
        <taxon>ecological metagenomes</taxon>
    </lineage>
</organism>
<dbReference type="NCBIfam" id="TIGR03170">
    <property type="entry name" value="flgA_cterm"/>
    <property type="match status" value="1"/>
</dbReference>
<dbReference type="SMART" id="SM00858">
    <property type="entry name" value="SAF"/>
    <property type="match status" value="1"/>
</dbReference>
<dbReference type="PANTHER" id="PTHR36307:SF1">
    <property type="entry name" value="FLAGELLA BASAL BODY P-RING FORMATION PROTEIN FLGA"/>
    <property type="match status" value="1"/>
</dbReference>
<keyword evidence="3" id="KW-0574">Periplasm</keyword>
<proteinExistence type="predicted"/>
<dbReference type="EMBL" id="LAZR01006273">
    <property type="protein sequence ID" value="KKM93366.1"/>
    <property type="molecule type" value="Genomic_DNA"/>
</dbReference>
<dbReference type="InterPro" id="IPR017585">
    <property type="entry name" value="SAF_FlgA"/>
</dbReference>
<evidence type="ECO:0000259" key="4">
    <source>
        <dbReference type="SMART" id="SM00858"/>
    </source>
</evidence>
<dbReference type="InterPro" id="IPR039246">
    <property type="entry name" value="Flagellar_FlgA"/>
</dbReference>
<dbReference type="GO" id="GO:0042597">
    <property type="term" value="C:periplasmic space"/>
    <property type="evidence" value="ECO:0007669"/>
    <property type="project" value="UniProtKB-SubCell"/>
</dbReference>
<dbReference type="Gene3D" id="2.30.30.760">
    <property type="match status" value="1"/>
</dbReference>
<keyword evidence="2" id="KW-0732">Signal</keyword>
<reference evidence="5" key="1">
    <citation type="journal article" date="2015" name="Nature">
        <title>Complex archaea that bridge the gap between prokaryotes and eukaryotes.</title>
        <authorList>
            <person name="Spang A."/>
            <person name="Saw J.H."/>
            <person name="Jorgensen S.L."/>
            <person name="Zaremba-Niedzwiedzka K."/>
            <person name="Martijn J."/>
            <person name="Lind A.E."/>
            <person name="van Eijk R."/>
            <person name="Schleper C."/>
            <person name="Guy L."/>
            <person name="Ettema T.J."/>
        </authorList>
    </citation>
    <scope>NUCLEOTIDE SEQUENCE</scope>
</reference>
<evidence type="ECO:0000256" key="1">
    <source>
        <dbReference type="ARBA" id="ARBA00004418"/>
    </source>
</evidence>
<dbReference type="AlphaFoldDB" id="A0A0F9M210"/>
<feature type="domain" description="SAF" evidence="4">
    <location>
        <begin position="107"/>
        <end position="169"/>
    </location>
</feature>
<dbReference type="GO" id="GO:0044780">
    <property type="term" value="P:bacterial-type flagellum assembly"/>
    <property type="evidence" value="ECO:0007669"/>
    <property type="project" value="InterPro"/>
</dbReference>
<evidence type="ECO:0000256" key="3">
    <source>
        <dbReference type="ARBA" id="ARBA00022764"/>
    </source>
</evidence>
<gene>
    <name evidence="5" type="ORF">LCGC14_1209070</name>
</gene>
<comment type="caution">
    <text evidence="5">The sequence shown here is derived from an EMBL/GenBank/DDBJ whole genome shotgun (WGS) entry which is preliminary data.</text>
</comment>
<name>A0A0F9M210_9ZZZZ</name>
<dbReference type="InterPro" id="IPR013974">
    <property type="entry name" value="SAF"/>
</dbReference>
<sequence>MLSRRYILYLGAAFFTSQVFADTKQSLPEIEQAAYVYAMNQAQARYDNPQIIVESMDKRLRLDTCSRPLETFSTSKADTLGNRSIGIRCRAPTDWTVYVSVKVKVLRPVLVTTKPLAANHIVSASDIKLSMHDISDLRLGFVTDMKKVVGQQLKYPLAMGTALSPRSLKQRKVVQRGEHVVLVAQAGGMEIRMNGTAMQDAMLGERVRVENSSSKRIVEGVVKAPGIILVIM</sequence>
<accession>A0A0F9M210</accession>
<dbReference type="Pfam" id="PF17656">
    <property type="entry name" value="ChapFlgA_N"/>
    <property type="match status" value="1"/>
</dbReference>
<dbReference type="Pfam" id="PF13144">
    <property type="entry name" value="ChapFlgA"/>
    <property type="match status" value="1"/>
</dbReference>
<evidence type="ECO:0000256" key="2">
    <source>
        <dbReference type="ARBA" id="ARBA00022729"/>
    </source>
</evidence>
<dbReference type="PANTHER" id="PTHR36307">
    <property type="entry name" value="FLAGELLA BASAL BODY P-RING FORMATION PROTEIN FLGA"/>
    <property type="match status" value="1"/>
</dbReference>